<sequence>MNDGLPGTVSACIARELRWAGTTTGGSSQPRLAYYVMAADPWTAAERKWVPHPDWPSSNRVRGTLVRVPAAFAGDAHGTTCAGGRTERACAYVYGWAMAQHAAAIPGLRSPSTHRFWIDVEAERTWNRDQRFNQAVVEGMVAAFTAPRDRGGIGTTTGVYSDHAEWARIIGRLRTGSPLDRLDQWIAIGPASKAEAVDALLHDWPLTANGRIRMVQWVDGRIDRDIALPAARDGADR</sequence>
<organism evidence="1 2">
    <name type="scientific">Amnibacterium setariae</name>
    <dbReference type="NCBI Taxonomy" id="2306585"/>
    <lineage>
        <taxon>Bacteria</taxon>
        <taxon>Bacillati</taxon>
        <taxon>Actinomycetota</taxon>
        <taxon>Actinomycetes</taxon>
        <taxon>Micrococcales</taxon>
        <taxon>Microbacteriaceae</taxon>
        <taxon>Amnibacterium</taxon>
    </lineage>
</organism>
<evidence type="ECO:0000313" key="2">
    <source>
        <dbReference type="Proteomes" id="UP000265742"/>
    </source>
</evidence>
<evidence type="ECO:0000313" key="1">
    <source>
        <dbReference type="EMBL" id="RIX27905.1"/>
    </source>
</evidence>
<keyword evidence="2" id="KW-1185">Reference proteome</keyword>
<dbReference type="AlphaFoldDB" id="A0A3A1TZ04"/>
<proteinExistence type="predicted"/>
<name>A0A3A1TZ04_9MICO</name>
<comment type="caution">
    <text evidence="1">The sequence shown here is derived from an EMBL/GenBank/DDBJ whole genome shotgun (WGS) entry which is preliminary data.</text>
</comment>
<dbReference type="EMBL" id="QXTG01000002">
    <property type="protein sequence ID" value="RIX27905.1"/>
    <property type="molecule type" value="Genomic_DNA"/>
</dbReference>
<reference evidence="2" key="1">
    <citation type="submission" date="2018-09" db="EMBL/GenBank/DDBJ databases">
        <authorList>
            <person name="Kim I."/>
        </authorList>
    </citation>
    <scope>NUCLEOTIDE SEQUENCE [LARGE SCALE GENOMIC DNA]</scope>
    <source>
        <strain evidence="2">DD4a</strain>
    </source>
</reference>
<accession>A0A3A1TZ04</accession>
<dbReference type="Proteomes" id="UP000265742">
    <property type="component" value="Unassembled WGS sequence"/>
</dbReference>
<protein>
    <submittedName>
        <fullName evidence="1">Uncharacterized protein</fullName>
    </submittedName>
</protein>
<gene>
    <name evidence="1" type="ORF">D1781_10280</name>
</gene>